<accession>A0ABQ5Q865</accession>
<sequence length="417" mass="45104">MNQVRTSGGGGQGVPVENPLRIRHHLEELRAAEAEFPIKVEGTHTLPYTARVAELEKDSMHLKLIRPLPHELAPGAPFEMLFATAEQRFKGLLTFQGRQGYLLYRFTIPNRLVPSDQRQHKRYAFRPREKAYVMAQDGGVPGFGLAGPLVNLSLGGLAFRVDRVVRLDDHMRLTPGLGFFEKGKTLPMLKVRDLPKLPLFEARGMIANACEREGEIIVGVQFGELRPAELAELQEVLDFRERMQRASSSPSPASAPREGRPAPAQAEASPSPSPRTNPAGTETPAALKLLGRRTAGLVLAMPPGPLRDGVLAALAQGGYLRVETVDALHQALALLRADKGASNRVLLALDPTRDGDLAEIQALQRDQGELRELPVALLGAGAMPSPGDGLIRPLPLPGDSIEAWLDALDEIAGLAAS</sequence>
<feature type="domain" description="PilZ" evidence="2">
    <location>
        <begin position="117"/>
        <end position="237"/>
    </location>
</feature>
<reference evidence="3 4" key="1">
    <citation type="journal article" date="2023" name="Antonie Van Leeuwenhoek">
        <title>Mesoterricola silvestris gen. nov., sp. nov., Mesoterricola sediminis sp. nov., Geothrix oryzae sp. nov., Geothrix edaphica sp. nov., Geothrix rubra sp. nov., and Geothrix limicola sp. nov., six novel members of Acidobacteriota isolated from soils.</title>
        <authorList>
            <person name="Itoh H."/>
            <person name="Sugisawa Y."/>
            <person name="Mise K."/>
            <person name="Xu Z."/>
            <person name="Kuniyasu M."/>
            <person name="Ushijima N."/>
            <person name="Kawano K."/>
            <person name="Kobayashi E."/>
            <person name="Shiratori Y."/>
            <person name="Masuda Y."/>
            <person name="Senoo K."/>
        </authorList>
    </citation>
    <scope>NUCLEOTIDE SEQUENCE [LARGE SCALE GENOMIC DNA]</scope>
    <source>
        <strain evidence="3 4">Red803</strain>
    </source>
</reference>
<evidence type="ECO:0000259" key="2">
    <source>
        <dbReference type="Pfam" id="PF07238"/>
    </source>
</evidence>
<evidence type="ECO:0000256" key="1">
    <source>
        <dbReference type="SAM" id="MobiDB-lite"/>
    </source>
</evidence>
<organism evidence="3 4">
    <name type="scientific">Geothrix rubra</name>
    <dbReference type="NCBI Taxonomy" id="2927977"/>
    <lineage>
        <taxon>Bacteria</taxon>
        <taxon>Pseudomonadati</taxon>
        <taxon>Acidobacteriota</taxon>
        <taxon>Holophagae</taxon>
        <taxon>Holophagales</taxon>
        <taxon>Holophagaceae</taxon>
        <taxon>Geothrix</taxon>
    </lineage>
</organism>
<name>A0ABQ5Q865_9BACT</name>
<dbReference type="RefSeq" id="WP_285724924.1">
    <property type="nucleotide sequence ID" value="NZ_BSDD01000003.1"/>
</dbReference>
<dbReference type="Pfam" id="PF07238">
    <property type="entry name" value="PilZ"/>
    <property type="match status" value="1"/>
</dbReference>
<gene>
    <name evidence="3" type="ORF">GETHPA_18430</name>
</gene>
<keyword evidence="4" id="KW-1185">Reference proteome</keyword>
<dbReference type="EMBL" id="BSDD01000003">
    <property type="protein sequence ID" value="GLH70310.1"/>
    <property type="molecule type" value="Genomic_DNA"/>
</dbReference>
<proteinExistence type="predicted"/>
<evidence type="ECO:0000313" key="3">
    <source>
        <dbReference type="EMBL" id="GLH70310.1"/>
    </source>
</evidence>
<comment type="caution">
    <text evidence="3">The sequence shown here is derived from an EMBL/GenBank/DDBJ whole genome shotgun (WGS) entry which is preliminary data.</text>
</comment>
<evidence type="ECO:0000313" key="4">
    <source>
        <dbReference type="Proteomes" id="UP001165089"/>
    </source>
</evidence>
<protein>
    <recommendedName>
        <fullName evidence="2">PilZ domain-containing protein</fullName>
    </recommendedName>
</protein>
<dbReference type="Proteomes" id="UP001165089">
    <property type="component" value="Unassembled WGS sequence"/>
</dbReference>
<feature type="region of interest" description="Disordered" evidence="1">
    <location>
        <begin position="241"/>
        <end position="282"/>
    </location>
</feature>
<dbReference type="InterPro" id="IPR009875">
    <property type="entry name" value="PilZ_domain"/>
</dbReference>
<feature type="compositionally biased region" description="Low complexity" evidence="1">
    <location>
        <begin position="245"/>
        <end position="270"/>
    </location>
</feature>